<protein>
    <submittedName>
        <fullName evidence="1">Uncharacterized protein</fullName>
    </submittedName>
</protein>
<organism evidence="1 2">
    <name type="scientific">Actinocatenispora comari</name>
    <dbReference type="NCBI Taxonomy" id="2807577"/>
    <lineage>
        <taxon>Bacteria</taxon>
        <taxon>Bacillati</taxon>
        <taxon>Actinomycetota</taxon>
        <taxon>Actinomycetes</taxon>
        <taxon>Micromonosporales</taxon>
        <taxon>Micromonosporaceae</taxon>
        <taxon>Actinocatenispora</taxon>
    </lineage>
</organism>
<evidence type="ECO:0000313" key="1">
    <source>
        <dbReference type="EMBL" id="GIL25487.1"/>
    </source>
</evidence>
<accession>A0A8J4AAB5</accession>
<sequence>MDNISTSESASTASVERPVPAAVQVAVGDCAAGCVAVLDGEQIVVVGSPDNGQVPVVTAGSLQQLAAATLVYTDRNQDQNPSHATAIAQLYDLVRSDRGRQARLSEQLSDLRDEFARYQRRSEANLDSIRQAAIDHYKTGDSICTEGLQEFLRDHGMQPIRHRVRFTVVGSYLVEGDADADSIQDDAVYVEIDLSNVDDVVDNSLTIDDRTISVTDDA</sequence>
<keyword evidence="2" id="KW-1185">Reference proteome</keyword>
<comment type="caution">
    <text evidence="1">The sequence shown here is derived from an EMBL/GenBank/DDBJ whole genome shotgun (WGS) entry which is preliminary data.</text>
</comment>
<name>A0A8J4AAB5_9ACTN</name>
<dbReference type="AlphaFoldDB" id="A0A8J4AAB5"/>
<dbReference type="Proteomes" id="UP000614996">
    <property type="component" value="Unassembled WGS sequence"/>
</dbReference>
<gene>
    <name evidence="1" type="ORF">NUM_07420</name>
</gene>
<dbReference type="EMBL" id="BOPO01000006">
    <property type="protein sequence ID" value="GIL25487.1"/>
    <property type="molecule type" value="Genomic_DNA"/>
</dbReference>
<proteinExistence type="predicted"/>
<reference evidence="2" key="1">
    <citation type="journal article" date="2021" name="Int. J. Syst. Evol. Microbiol.">
        <title>Actinocatenispora comari sp. nov., an endophytic actinomycete isolated from aerial parts of Comarum salesowianum.</title>
        <authorList>
            <person name="Oyunbileg N."/>
            <person name="Iizaka Y."/>
            <person name="Hamada M."/>
            <person name="Davaapurev B.O."/>
            <person name="Fukumoto A."/>
            <person name="Tsetseg B."/>
            <person name="Kato F."/>
            <person name="Tamura T."/>
            <person name="Batkhuu J."/>
            <person name="Anzai Y."/>
        </authorList>
    </citation>
    <scope>NUCLEOTIDE SEQUENCE [LARGE SCALE GENOMIC DNA]</scope>
    <source>
        <strain evidence="2">NUM-2625</strain>
    </source>
</reference>
<evidence type="ECO:0000313" key="2">
    <source>
        <dbReference type="Proteomes" id="UP000614996"/>
    </source>
</evidence>